<accession>A0ABU2JBM0</accession>
<dbReference type="EC" id="4.2.1.126" evidence="3"/>
<dbReference type="EMBL" id="JAVREH010000017">
    <property type="protein sequence ID" value="MDT0262383.1"/>
    <property type="molecule type" value="Genomic_DNA"/>
</dbReference>
<gene>
    <name evidence="3" type="ORF">RM423_13380</name>
</gene>
<reference evidence="4" key="1">
    <citation type="submission" date="2023-07" db="EMBL/GenBank/DDBJ databases">
        <title>30 novel species of actinomycetes from the DSMZ collection.</title>
        <authorList>
            <person name="Nouioui I."/>
        </authorList>
    </citation>
    <scope>NUCLEOTIDE SEQUENCE [LARGE SCALE GENOMIC DNA]</scope>
    <source>
        <strain evidence="4">DSM 44399</strain>
    </source>
</reference>
<organism evidence="3 4">
    <name type="scientific">Jatrophihabitans lederbergiae</name>
    <dbReference type="NCBI Taxonomy" id="3075547"/>
    <lineage>
        <taxon>Bacteria</taxon>
        <taxon>Bacillati</taxon>
        <taxon>Actinomycetota</taxon>
        <taxon>Actinomycetes</taxon>
        <taxon>Jatrophihabitantales</taxon>
        <taxon>Jatrophihabitantaceae</taxon>
        <taxon>Jatrophihabitans</taxon>
    </lineage>
</organism>
<dbReference type="SUPFAM" id="SSF53697">
    <property type="entry name" value="SIS domain"/>
    <property type="match status" value="1"/>
</dbReference>
<dbReference type="Gene3D" id="3.40.50.10490">
    <property type="entry name" value="Glucose-6-phosphate isomerase like protein, domain 1"/>
    <property type="match status" value="1"/>
</dbReference>
<dbReference type="PANTHER" id="PTHR10088:SF4">
    <property type="entry name" value="GLUCOKINASE REGULATORY PROTEIN"/>
    <property type="match status" value="1"/>
</dbReference>
<name>A0ABU2JBM0_9ACTN</name>
<keyword evidence="3" id="KW-0456">Lyase</keyword>
<dbReference type="NCBIfam" id="NF003915">
    <property type="entry name" value="PRK05441.1"/>
    <property type="match status" value="1"/>
</dbReference>
<dbReference type="PANTHER" id="PTHR10088">
    <property type="entry name" value="GLUCOKINASE REGULATORY PROTEIN"/>
    <property type="match status" value="1"/>
</dbReference>
<evidence type="ECO:0000313" key="3">
    <source>
        <dbReference type="EMBL" id="MDT0262383.1"/>
    </source>
</evidence>
<evidence type="ECO:0000259" key="2">
    <source>
        <dbReference type="PROSITE" id="PS51464"/>
    </source>
</evidence>
<comment type="caution">
    <text evidence="3">The sequence shown here is derived from an EMBL/GenBank/DDBJ whole genome shotgun (WGS) entry which is preliminary data.</text>
</comment>
<proteinExistence type="predicted"/>
<dbReference type="PROSITE" id="PS51464">
    <property type="entry name" value="SIS"/>
    <property type="match status" value="1"/>
</dbReference>
<dbReference type="InterPro" id="IPR046348">
    <property type="entry name" value="SIS_dom_sf"/>
</dbReference>
<keyword evidence="1" id="KW-0119">Carbohydrate metabolism</keyword>
<evidence type="ECO:0000256" key="1">
    <source>
        <dbReference type="ARBA" id="ARBA00023277"/>
    </source>
</evidence>
<dbReference type="GO" id="GO:0016829">
    <property type="term" value="F:lyase activity"/>
    <property type="evidence" value="ECO:0007669"/>
    <property type="project" value="UniProtKB-KW"/>
</dbReference>
<dbReference type="Pfam" id="PF13580">
    <property type="entry name" value="SIS_2"/>
    <property type="match status" value="1"/>
</dbReference>
<dbReference type="InterPro" id="IPR001347">
    <property type="entry name" value="SIS_dom"/>
</dbReference>
<sequence length="310" mass="31639">MVSVPLTDVPLTDEPLSVVRDAPLPGPPDLDLLDTDDAVSAVLAGQEHVAGVVRSAQPQITRAVDLLTRAYEGGGRLLLFGAGASGRLAVQEAVEVPGTYGIPAERIQARVAGGGSGHLVGTDQAEDDTDLALTDFAELAVTGLDAVIAVAASGRTPYTCAIARSARQVGAEVVTVTNVAGSPLAALADVAIEVAVGAEVVAGSTRLAAGTAQKLVLNALTTTTMIRLGHVHGHYMVDVVAANEKLRHRISGVVADSTAHTAAEAWAALERCDWNARAAIVHLATGADPATAARQAGRSRTVREAVAALR</sequence>
<feature type="domain" description="SIS" evidence="2">
    <location>
        <begin position="63"/>
        <end position="230"/>
    </location>
</feature>
<dbReference type="Proteomes" id="UP001183176">
    <property type="component" value="Unassembled WGS sequence"/>
</dbReference>
<dbReference type="Gene3D" id="1.10.8.1080">
    <property type="match status" value="1"/>
</dbReference>
<protein>
    <submittedName>
        <fullName evidence="3">N-acetylmuramic acid 6-phosphate etherase</fullName>
        <ecNumber evidence="3">4.2.1.126</ecNumber>
    </submittedName>
</protein>
<dbReference type="InterPro" id="IPR040190">
    <property type="entry name" value="MURQ/GCKR"/>
</dbReference>
<keyword evidence="4" id="KW-1185">Reference proteome</keyword>
<evidence type="ECO:0000313" key="4">
    <source>
        <dbReference type="Proteomes" id="UP001183176"/>
    </source>
</evidence>